<protein>
    <submittedName>
        <fullName evidence="1">Uncharacterized protein</fullName>
    </submittedName>
</protein>
<evidence type="ECO:0000313" key="1">
    <source>
        <dbReference type="EMBL" id="KIO33640.1"/>
    </source>
</evidence>
<evidence type="ECO:0000313" key="2">
    <source>
        <dbReference type="Proteomes" id="UP000054248"/>
    </source>
</evidence>
<name>A0A0C3QLJ6_9AGAM</name>
<proteinExistence type="predicted"/>
<reference evidence="2" key="2">
    <citation type="submission" date="2015-01" db="EMBL/GenBank/DDBJ databases">
        <title>Evolutionary Origins and Diversification of the Mycorrhizal Mutualists.</title>
        <authorList>
            <consortium name="DOE Joint Genome Institute"/>
            <consortium name="Mycorrhizal Genomics Consortium"/>
            <person name="Kohler A."/>
            <person name="Kuo A."/>
            <person name="Nagy L.G."/>
            <person name="Floudas D."/>
            <person name="Copeland A."/>
            <person name="Barry K.W."/>
            <person name="Cichocki N."/>
            <person name="Veneault-Fourrey C."/>
            <person name="LaButti K."/>
            <person name="Lindquist E.A."/>
            <person name="Lipzen A."/>
            <person name="Lundell T."/>
            <person name="Morin E."/>
            <person name="Murat C."/>
            <person name="Riley R."/>
            <person name="Ohm R."/>
            <person name="Sun H."/>
            <person name="Tunlid A."/>
            <person name="Henrissat B."/>
            <person name="Grigoriev I.V."/>
            <person name="Hibbett D.S."/>
            <person name="Martin F."/>
        </authorList>
    </citation>
    <scope>NUCLEOTIDE SEQUENCE [LARGE SCALE GENOMIC DNA]</scope>
    <source>
        <strain evidence="2">MUT 4182</strain>
    </source>
</reference>
<keyword evidence="2" id="KW-1185">Reference proteome</keyword>
<dbReference type="AlphaFoldDB" id="A0A0C3QLJ6"/>
<dbReference type="HOGENOM" id="CLU_1732834_0_0_1"/>
<dbReference type="Proteomes" id="UP000054248">
    <property type="component" value="Unassembled WGS sequence"/>
</dbReference>
<sequence>MSSAAEIRLKSVGRPCFVLPATSLRMADDHSLTLATTGSPQSCSASLEVSSDPWSQVEVYRGAIELPAYKAKFTNGSLFAGPSDAEAEKLGILRLNAIWRIREALKSTGSTSTQSSCTCAICQSSSSAHLNRVQNLINNEETLKFPPILLG</sequence>
<gene>
    <name evidence="1" type="ORF">M407DRAFT_17603</name>
</gene>
<accession>A0A0C3QLJ6</accession>
<reference evidence="1 2" key="1">
    <citation type="submission" date="2014-04" db="EMBL/GenBank/DDBJ databases">
        <authorList>
            <consortium name="DOE Joint Genome Institute"/>
            <person name="Kuo A."/>
            <person name="Girlanda M."/>
            <person name="Perotto S."/>
            <person name="Kohler A."/>
            <person name="Nagy L.G."/>
            <person name="Floudas D."/>
            <person name="Copeland A."/>
            <person name="Barry K.W."/>
            <person name="Cichocki N."/>
            <person name="Veneault-Fourrey C."/>
            <person name="LaButti K."/>
            <person name="Lindquist E.A."/>
            <person name="Lipzen A."/>
            <person name="Lundell T."/>
            <person name="Morin E."/>
            <person name="Murat C."/>
            <person name="Sun H."/>
            <person name="Tunlid A."/>
            <person name="Henrissat B."/>
            <person name="Grigoriev I.V."/>
            <person name="Hibbett D.S."/>
            <person name="Martin F."/>
            <person name="Nordberg H.P."/>
            <person name="Cantor M.N."/>
            <person name="Hua S.X."/>
        </authorList>
    </citation>
    <scope>NUCLEOTIDE SEQUENCE [LARGE SCALE GENOMIC DNA]</scope>
    <source>
        <strain evidence="1 2">MUT 4182</strain>
    </source>
</reference>
<dbReference type="EMBL" id="KN822947">
    <property type="protein sequence ID" value="KIO33640.1"/>
    <property type="molecule type" value="Genomic_DNA"/>
</dbReference>
<organism evidence="1 2">
    <name type="scientific">Tulasnella calospora MUT 4182</name>
    <dbReference type="NCBI Taxonomy" id="1051891"/>
    <lineage>
        <taxon>Eukaryota</taxon>
        <taxon>Fungi</taxon>
        <taxon>Dikarya</taxon>
        <taxon>Basidiomycota</taxon>
        <taxon>Agaricomycotina</taxon>
        <taxon>Agaricomycetes</taxon>
        <taxon>Cantharellales</taxon>
        <taxon>Tulasnellaceae</taxon>
        <taxon>Tulasnella</taxon>
    </lineage>
</organism>